<dbReference type="Gene3D" id="1.10.3210.10">
    <property type="entry name" value="Hypothetical protein af1432"/>
    <property type="match status" value="1"/>
</dbReference>
<dbReference type="InterPro" id="IPR033655">
    <property type="entry name" value="TGS_RelA/SpoT"/>
</dbReference>
<keyword evidence="1 9" id="KW-0378">Hydrolase</keyword>
<dbReference type="EMBL" id="RJVI01000001">
    <property type="protein sequence ID" value="ROR34139.1"/>
    <property type="molecule type" value="Genomic_DNA"/>
</dbReference>
<dbReference type="NCBIfam" id="TIGR00691">
    <property type="entry name" value="spoT_relA"/>
    <property type="match status" value="1"/>
</dbReference>
<evidence type="ECO:0000259" key="6">
    <source>
        <dbReference type="PROSITE" id="PS51671"/>
    </source>
</evidence>
<comment type="similarity">
    <text evidence="5">Belongs to the relA/spoT family.</text>
</comment>
<dbReference type="GO" id="GO:0042594">
    <property type="term" value="P:response to starvation"/>
    <property type="evidence" value="ECO:0007669"/>
    <property type="project" value="TreeGrafter"/>
</dbReference>
<dbReference type="GO" id="GO:0008893">
    <property type="term" value="F:guanosine-3',5'-bis(diphosphate) 3'-diphosphatase activity"/>
    <property type="evidence" value="ECO:0007669"/>
    <property type="project" value="UniProtKB-EC"/>
</dbReference>
<dbReference type="SMART" id="SM00954">
    <property type="entry name" value="RelA_SpoT"/>
    <property type="match status" value="1"/>
</dbReference>
<dbReference type="InterPro" id="IPR045600">
    <property type="entry name" value="RelA/SpoT_AH_RIS"/>
</dbReference>
<evidence type="ECO:0000313" key="10">
    <source>
        <dbReference type="Proteomes" id="UP000276634"/>
    </source>
</evidence>
<dbReference type="CDD" id="cd05399">
    <property type="entry name" value="NT_Rel-Spo_like"/>
    <property type="match status" value="1"/>
</dbReference>
<evidence type="ECO:0000313" key="9">
    <source>
        <dbReference type="EMBL" id="ROR34139.1"/>
    </source>
</evidence>
<dbReference type="FunFam" id="3.10.20.30:FF:000002">
    <property type="entry name" value="GTP pyrophosphokinase (RelA/SpoT)"/>
    <property type="match status" value="1"/>
</dbReference>
<dbReference type="Gene3D" id="3.30.70.260">
    <property type="match status" value="1"/>
</dbReference>
<comment type="function">
    <text evidence="5">In eubacteria ppGpp (guanosine 3'-diphosphate 5'-diphosphate) is a mediator of the stringent response that coordinates a variety of cellular activities in response to changes in nutritional abundance.</text>
</comment>
<dbReference type="Gene3D" id="3.30.460.10">
    <property type="entry name" value="Beta Polymerase, domain 2"/>
    <property type="match status" value="1"/>
</dbReference>
<organism evidence="9 10">
    <name type="scientific">Inmirania thermothiophila</name>
    <dbReference type="NCBI Taxonomy" id="1750597"/>
    <lineage>
        <taxon>Bacteria</taxon>
        <taxon>Pseudomonadati</taxon>
        <taxon>Pseudomonadota</taxon>
        <taxon>Gammaproteobacteria</taxon>
        <taxon>Chromatiales</taxon>
        <taxon>Ectothiorhodospiraceae</taxon>
        <taxon>Inmirania</taxon>
    </lineage>
</organism>
<dbReference type="PROSITE" id="PS51880">
    <property type="entry name" value="TGS"/>
    <property type="match status" value="1"/>
</dbReference>
<comment type="caution">
    <text evidence="9">The sequence shown here is derived from an EMBL/GenBank/DDBJ whole genome shotgun (WGS) entry which is preliminary data.</text>
</comment>
<dbReference type="FunFam" id="1.10.3210.10:FF:000001">
    <property type="entry name" value="GTP pyrophosphokinase RelA"/>
    <property type="match status" value="1"/>
</dbReference>
<evidence type="ECO:0000256" key="3">
    <source>
        <dbReference type="ARBA" id="ARBA00024387"/>
    </source>
</evidence>
<gene>
    <name evidence="9" type="ORF">EDC57_0034</name>
</gene>
<proteinExistence type="inferred from homology"/>
<dbReference type="InterPro" id="IPR003607">
    <property type="entry name" value="HD/PDEase_dom"/>
</dbReference>
<dbReference type="SUPFAM" id="SSF81271">
    <property type="entry name" value="TGS-like"/>
    <property type="match status" value="1"/>
</dbReference>
<dbReference type="PANTHER" id="PTHR21262">
    <property type="entry name" value="GUANOSINE-3',5'-BIS DIPHOSPHATE 3'-PYROPHOSPHOHYDROLASE"/>
    <property type="match status" value="1"/>
</dbReference>
<comment type="catalytic activity">
    <reaction evidence="4">
        <text>guanosine 3',5'-bis(diphosphate) + H2O = GDP + diphosphate + H(+)</text>
        <dbReference type="Rhea" id="RHEA:14253"/>
        <dbReference type="ChEBI" id="CHEBI:15377"/>
        <dbReference type="ChEBI" id="CHEBI:15378"/>
        <dbReference type="ChEBI" id="CHEBI:33019"/>
        <dbReference type="ChEBI" id="CHEBI:58189"/>
        <dbReference type="ChEBI" id="CHEBI:77828"/>
        <dbReference type="EC" id="3.1.7.2"/>
    </reaction>
</comment>
<keyword evidence="10" id="KW-1185">Reference proteome</keyword>
<evidence type="ECO:0000256" key="2">
    <source>
        <dbReference type="ARBA" id="ARBA00024329"/>
    </source>
</evidence>
<dbReference type="PROSITE" id="PS51831">
    <property type="entry name" value="HD"/>
    <property type="match status" value="1"/>
</dbReference>
<dbReference type="InterPro" id="IPR002912">
    <property type="entry name" value="ACT_dom"/>
</dbReference>
<accession>A0A3N1Y5P9</accession>
<dbReference type="GO" id="GO:0015970">
    <property type="term" value="P:guanosine tetraphosphate biosynthetic process"/>
    <property type="evidence" value="ECO:0007669"/>
    <property type="project" value="UniProtKB-UniPathway"/>
</dbReference>
<feature type="domain" description="ACT" evidence="6">
    <location>
        <begin position="637"/>
        <end position="711"/>
    </location>
</feature>
<dbReference type="FunFam" id="3.30.460.10:FF:000001">
    <property type="entry name" value="GTP pyrophosphokinase RelA"/>
    <property type="match status" value="1"/>
</dbReference>
<dbReference type="InterPro" id="IPR012675">
    <property type="entry name" value="Beta-grasp_dom_sf"/>
</dbReference>
<dbReference type="CDD" id="cd01668">
    <property type="entry name" value="TGS_RSH"/>
    <property type="match status" value="1"/>
</dbReference>
<dbReference type="Pfam" id="PF04607">
    <property type="entry name" value="RelA_SpoT"/>
    <property type="match status" value="1"/>
</dbReference>
<dbReference type="InterPro" id="IPR007685">
    <property type="entry name" value="RelA_SpoT"/>
</dbReference>
<comment type="pathway">
    <text evidence="2">Purine metabolism; ppGpp biosynthesis; ppGpp from GDP: step 1/1.</text>
</comment>
<dbReference type="GO" id="GO:0015949">
    <property type="term" value="P:nucleobase-containing small molecule interconversion"/>
    <property type="evidence" value="ECO:0007669"/>
    <property type="project" value="UniProtKB-ARBA"/>
</dbReference>
<dbReference type="InterPro" id="IPR045865">
    <property type="entry name" value="ACT-like_dom_sf"/>
</dbReference>
<sequence>MNVSESSWAVFRIGDLGAMLEAYLEPEQVAAVYRAYEFASRAHAGQRRMSGEPYILHPLEVARIVAEMRMDAESIMAALLHDVLEDTAVSKETLAQEFSEEVAELVDGVTKLTQLKVGTQAEAQAESFRKMILAMGRDIRVILIKLADRLHNMRTLAPLPPEKRRRIARETLEIYAPIANRLGMNSLRLELEDLGFAALYPMRHRVLREAVVRARGNRKEIMGKITEAIRRRLADEGLGGRVIGREKHLYGIYLKMRRKGVSLGEVMDVYAVRIIVDSVDTCYRVLGAVHNLYKPVPGRFKDYIAIPKANGYQSLHTTLFGPWGVPIEVQIRTWEMDRVAESGIAAHWLYKSGESGAPGPQARAAEWLRNLLEMQKSAGNSVEFLEHVKIDLFPDEIYVFTPNGEIKRLPRGATPVDFAYAVHTDVGNHCVAAKVDRRLVPLRTPLQTGQTVEILTAPTARPNPAWLSFVATGKARANIRNYLKRLERDDAIRLGRQLLDQALAGQGAGDVEDVPPRRRDEVLAEYGLAAMDDLLAEIGLGRRSPELVARRLAAGGEEGERAAGRTGPLAITGAEGMVVTYARCCHPIPGDPIVGFLSAGRGLVIHAQSCRNLRSGRVGEWLEVDWAERVEGEFPVAIRIDAVNQRGVLATIAAAIAECGCNIEDAAVHERDGRHSAIDLTIAVRDRVHVAAVMRRLRRIRQVLRLARLRRG</sequence>
<dbReference type="GO" id="GO:0016301">
    <property type="term" value="F:kinase activity"/>
    <property type="evidence" value="ECO:0007669"/>
    <property type="project" value="UniProtKB-KW"/>
</dbReference>
<dbReference type="InterPro" id="IPR006674">
    <property type="entry name" value="HD_domain"/>
</dbReference>
<feature type="domain" description="HD" evidence="7">
    <location>
        <begin position="54"/>
        <end position="153"/>
    </location>
</feature>
<protein>
    <recommendedName>
        <fullName evidence="3">guanosine-3',5'-bis(diphosphate) 3'-diphosphatase</fullName>
        <ecNumber evidence="3">3.1.7.2</ecNumber>
    </recommendedName>
</protein>
<keyword evidence="9" id="KW-0808">Transferase</keyword>
<dbReference type="InterPro" id="IPR004811">
    <property type="entry name" value="RelA/Spo_fam"/>
</dbReference>
<evidence type="ECO:0000259" key="7">
    <source>
        <dbReference type="PROSITE" id="PS51831"/>
    </source>
</evidence>
<dbReference type="EC" id="3.1.7.2" evidence="3"/>
<dbReference type="Gene3D" id="3.10.20.30">
    <property type="match status" value="1"/>
</dbReference>
<dbReference type="GO" id="GO:0005886">
    <property type="term" value="C:plasma membrane"/>
    <property type="evidence" value="ECO:0007669"/>
    <property type="project" value="TreeGrafter"/>
</dbReference>
<dbReference type="PROSITE" id="PS51671">
    <property type="entry name" value="ACT"/>
    <property type="match status" value="1"/>
</dbReference>
<dbReference type="CDD" id="cd00077">
    <property type="entry name" value="HDc"/>
    <property type="match status" value="1"/>
</dbReference>
<evidence type="ECO:0000259" key="8">
    <source>
        <dbReference type="PROSITE" id="PS51880"/>
    </source>
</evidence>
<reference evidence="9 10" key="1">
    <citation type="submission" date="2018-11" db="EMBL/GenBank/DDBJ databases">
        <title>Genomic Encyclopedia of Type Strains, Phase IV (KMG-IV): sequencing the most valuable type-strain genomes for metagenomic binning, comparative biology and taxonomic classification.</title>
        <authorList>
            <person name="Goeker M."/>
        </authorList>
    </citation>
    <scope>NUCLEOTIDE SEQUENCE [LARGE SCALE GENOMIC DNA]</scope>
    <source>
        <strain evidence="9 10">DSM 100275</strain>
    </source>
</reference>
<evidence type="ECO:0000256" key="1">
    <source>
        <dbReference type="ARBA" id="ARBA00022801"/>
    </source>
</evidence>
<dbReference type="AlphaFoldDB" id="A0A3N1Y5P9"/>
<dbReference type="CDD" id="cd04876">
    <property type="entry name" value="ACT_RelA-SpoT"/>
    <property type="match status" value="1"/>
</dbReference>
<dbReference type="Pfam" id="PF13328">
    <property type="entry name" value="HD_4"/>
    <property type="match status" value="1"/>
</dbReference>
<dbReference type="UniPathway" id="UPA00908">
    <property type="reaction ID" value="UER00886"/>
</dbReference>
<evidence type="ECO:0000256" key="4">
    <source>
        <dbReference type="ARBA" id="ARBA00047968"/>
    </source>
</evidence>
<dbReference type="PANTHER" id="PTHR21262:SF36">
    <property type="entry name" value="BIFUNCTIONAL (P)PPGPP SYNTHASE_HYDROLASE SPOT"/>
    <property type="match status" value="1"/>
</dbReference>
<dbReference type="InterPro" id="IPR012676">
    <property type="entry name" value="TGS-like"/>
</dbReference>
<dbReference type="Proteomes" id="UP000276634">
    <property type="component" value="Unassembled WGS sequence"/>
</dbReference>
<dbReference type="Pfam" id="PF02824">
    <property type="entry name" value="TGS"/>
    <property type="match status" value="1"/>
</dbReference>
<dbReference type="NCBIfam" id="NF008303">
    <property type="entry name" value="PRK11092.1"/>
    <property type="match status" value="1"/>
</dbReference>
<dbReference type="Pfam" id="PF13291">
    <property type="entry name" value="ACT_4"/>
    <property type="match status" value="1"/>
</dbReference>
<dbReference type="InterPro" id="IPR043519">
    <property type="entry name" value="NT_sf"/>
</dbReference>
<dbReference type="SUPFAM" id="SSF109604">
    <property type="entry name" value="HD-domain/PDEase-like"/>
    <property type="match status" value="1"/>
</dbReference>
<dbReference type="Pfam" id="PF19296">
    <property type="entry name" value="RelA_AH_RIS"/>
    <property type="match status" value="1"/>
</dbReference>
<dbReference type="SUPFAM" id="SSF55021">
    <property type="entry name" value="ACT-like"/>
    <property type="match status" value="1"/>
</dbReference>
<dbReference type="SUPFAM" id="SSF81301">
    <property type="entry name" value="Nucleotidyltransferase"/>
    <property type="match status" value="1"/>
</dbReference>
<keyword evidence="9" id="KW-0418">Kinase</keyword>
<dbReference type="SMART" id="SM00471">
    <property type="entry name" value="HDc"/>
    <property type="match status" value="1"/>
</dbReference>
<dbReference type="GO" id="GO:0008728">
    <property type="term" value="F:GTP diphosphokinase activity"/>
    <property type="evidence" value="ECO:0007669"/>
    <property type="project" value="TreeGrafter"/>
</dbReference>
<name>A0A3N1Y5P9_9GAMM</name>
<dbReference type="InterPro" id="IPR004095">
    <property type="entry name" value="TGS"/>
</dbReference>
<evidence type="ECO:0000256" key="5">
    <source>
        <dbReference type="RuleBase" id="RU003847"/>
    </source>
</evidence>
<feature type="domain" description="TGS" evidence="8">
    <location>
        <begin position="395"/>
        <end position="456"/>
    </location>
</feature>